<gene>
    <name evidence="1" type="ORF">SDC9_196649</name>
</gene>
<dbReference type="Gene3D" id="3.80.10.10">
    <property type="entry name" value="Ribonuclease Inhibitor"/>
    <property type="match status" value="1"/>
</dbReference>
<dbReference type="InterPro" id="IPR032675">
    <property type="entry name" value="LRR_dom_sf"/>
</dbReference>
<accession>A0A645IDP3</accession>
<organism evidence="1">
    <name type="scientific">bioreactor metagenome</name>
    <dbReference type="NCBI Taxonomy" id="1076179"/>
    <lineage>
        <taxon>unclassified sequences</taxon>
        <taxon>metagenomes</taxon>
        <taxon>ecological metagenomes</taxon>
    </lineage>
</organism>
<name>A0A645IDP3_9ZZZZ</name>
<evidence type="ECO:0008006" key="2">
    <source>
        <dbReference type="Google" id="ProtNLM"/>
    </source>
</evidence>
<dbReference type="EMBL" id="VSSQ01111916">
    <property type="protein sequence ID" value="MPN49036.1"/>
    <property type="molecule type" value="Genomic_DNA"/>
</dbReference>
<dbReference type="Pfam" id="PF13306">
    <property type="entry name" value="LRR_5"/>
    <property type="match status" value="1"/>
</dbReference>
<sequence>MQGSTVEQYALTRDIPFIATFSREGVPIGILRESDGSNAVITGFSGALNDLVIPAMLDNLIVTKLGDWAFYWNTLLTRVALPDTMNSIGHYAFAGCSELIEVVIPESVVDIANDAFQDCRSDLVIAAPEGSYAHLFAVTNGISVRAND</sequence>
<protein>
    <recommendedName>
        <fullName evidence="2">Leucine-rich repeat domain-containing protein</fullName>
    </recommendedName>
</protein>
<dbReference type="InterPro" id="IPR026906">
    <property type="entry name" value="LRR_5"/>
</dbReference>
<proteinExistence type="predicted"/>
<evidence type="ECO:0000313" key="1">
    <source>
        <dbReference type="EMBL" id="MPN49036.1"/>
    </source>
</evidence>
<reference evidence="1" key="1">
    <citation type="submission" date="2019-08" db="EMBL/GenBank/DDBJ databases">
        <authorList>
            <person name="Kucharzyk K."/>
            <person name="Murdoch R.W."/>
            <person name="Higgins S."/>
            <person name="Loffler F."/>
        </authorList>
    </citation>
    <scope>NUCLEOTIDE SEQUENCE</scope>
</reference>
<dbReference type="AlphaFoldDB" id="A0A645IDP3"/>
<comment type="caution">
    <text evidence="1">The sequence shown here is derived from an EMBL/GenBank/DDBJ whole genome shotgun (WGS) entry which is preliminary data.</text>
</comment>